<accession>A0A1X7EMA0</accession>
<evidence type="ECO:0000313" key="1">
    <source>
        <dbReference type="EMBL" id="AKO93176.1"/>
    </source>
</evidence>
<dbReference type="GeneID" id="93701980"/>
<dbReference type="Proteomes" id="UP000036202">
    <property type="component" value="Chromosome"/>
</dbReference>
<protein>
    <submittedName>
        <fullName evidence="1">Uncharacterized protein</fullName>
    </submittedName>
</protein>
<accession>A0A0H4KK32</accession>
<dbReference type="RefSeq" id="WP_040061182.1">
    <property type="nucleotide sequence ID" value="NZ_CP011974.1"/>
</dbReference>
<organism evidence="1 2">
    <name type="scientific">Priestia filamentosa</name>
    <dbReference type="NCBI Taxonomy" id="1402861"/>
    <lineage>
        <taxon>Bacteria</taxon>
        <taxon>Bacillati</taxon>
        <taxon>Bacillota</taxon>
        <taxon>Bacilli</taxon>
        <taxon>Bacillales</taxon>
        <taxon>Bacillaceae</taxon>
        <taxon>Priestia</taxon>
    </lineage>
</organism>
<dbReference type="KEGG" id="beo:BEH_14480"/>
<sequence length="74" mass="8332">MLFMIGAIFIALSLFMFFVLSLLSGIGKAMGNFINTSSFFQLDYVMYPIISAFIGLILISFYEPQGKQQVNKSF</sequence>
<evidence type="ECO:0000313" key="2">
    <source>
        <dbReference type="Proteomes" id="UP000036202"/>
    </source>
</evidence>
<reference evidence="2" key="2">
    <citation type="submission" date="2015-06" db="EMBL/GenBank/DDBJ databases">
        <title>Genome Sequence of Bacillus endophyticus and Analysis of its Companion Mechanism in the Ketogulonigenium vulgare-Bacillus strain Consortium.</title>
        <authorList>
            <person name="Jia N."/>
            <person name="Du J."/>
            <person name="Ding M.-Z."/>
            <person name="Gao F."/>
            <person name="Yuan Y.-J."/>
        </authorList>
    </citation>
    <scope>NUCLEOTIDE SEQUENCE [LARGE SCALE GENOMIC DNA]</scope>
    <source>
        <strain evidence="2">Hbe603</strain>
    </source>
</reference>
<dbReference type="AlphaFoldDB" id="A0A1X7EMA0"/>
<keyword evidence="2" id="KW-1185">Reference proteome</keyword>
<name>A0A1X7EMA0_9BACI</name>
<gene>
    <name evidence="1" type="ORF">BEH_14480</name>
</gene>
<proteinExistence type="predicted"/>
<dbReference type="PATRIC" id="fig|135735.6.peg.3066"/>
<reference evidence="1 2" key="1">
    <citation type="journal article" date="2015" name="PLoS ONE">
        <title>Genome Sequence of Bacillus endophyticus and Analysis of Its Companion Mechanism in the Ketogulonigenium vulgare-Bacillus Strain Consortium.</title>
        <authorList>
            <person name="Jia N."/>
            <person name="Du J."/>
            <person name="Ding M.Z."/>
            <person name="Gao F."/>
            <person name="Yuan Y.J."/>
        </authorList>
    </citation>
    <scope>NUCLEOTIDE SEQUENCE [LARGE SCALE GENOMIC DNA]</scope>
    <source>
        <strain evidence="1 2">Hbe603</strain>
    </source>
</reference>
<dbReference type="EMBL" id="CP011974">
    <property type="protein sequence ID" value="AKO93176.1"/>
    <property type="molecule type" value="Genomic_DNA"/>
</dbReference>